<keyword evidence="1" id="KW-0472">Membrane</keyword>
<dbReference type="PANTHER" id="PTHR23278:SF19">
    <property type="entry name" value="OBSCURIN"/>
    <property type="match status" value="1"/>
</dbReference>
<dbReference type="PANTHER" id="PTHR23278">
    <property type="entry name" value="SIDESTEP PROTEIN"/>
    <property type="match status" value="1"/>
</dbReference>
<name>A0AAW2HKI1_9NEOP</name>
<evidence type="ECO:0000259" key="2">
    <source>
        <dbReference type="PROSITE" id="PS50853"/>
    </source>
</evidence>
<keyword evidence="1" id="KW-1133">Transmembrane helix</keyword>
<dbReference type="PROSITE" id="PS50853">
    <property type="entry name" value="FN3"/>
    <property type="match status" value="1"/>
</dbReference>
<protein>
    <recommendedName>
        <fullName evidence="2">Fibronectin type-III domain-containing protein</fullName>
    </recommendedName>
</protein>
<dbReference type="InterPro" id="IPR003961">
    <property type="entry name" value="FN3_dom"/>
</dbReference>
<comment type="caution">
    <text evidence="3">The sequence shown here is derived from an EMBL/GenBank/DDBJ whole genome shotgun (WGS) entry which is preliminary data.</text>
</comment>
<evidence type="ECO:0000313" key="3">
    <source>
        <dbReference type="EMBL" id="KAL0270297.1"/>
    </source>
</evidence>
<keyword evidence="1" id="KW-0812">Transmembrane</keyword>
<proteinExistence type="predicted"/>
<evidence type="ECO:0000256" key="1">
    <source>
        <dbReference type="SAM" id="Phobius"/>
    </source>
</evidence>
<dbReference type="InterPro" id="IPR036116">
    <property type="entry name" value="FN3_sf"/>
</dbReference>
<dbReference type="SUPFAM" id="SSF49265">
    <property type="entry name" value="Fibronectin type III"/>
    <property type="match status" value="1"/>
</dbReference>
<feature type="domain" description="Fibronectin type-III" evidence="2">
    <location>
        <begin position="25"/>
        <end position="119"/>
    </location>
</feature>
<accession>A0AAW2HKI1</accession>
<reference evidence="3" key="1">
    <citation type="journal article" date="2024" name="Gigascience">
        <title>Chromosome-level genome of the poultry shaft louse Menopon gallinae provides insight into the host-switching and adaptive evolution of parasitic lice.</title>
        <authorList>
            <person name="Xu Y."/>
            <person name="Ma L."/>
            <person name="Liu S."/>
            <person name="Liang Y."/>
            <person name="Liu Q."/>
            <person name="He Z."/>
            <person name="Tian L."/>
            <person name="Duan Y."/>
            <person name="Cai W."/>
            <person name="Li H."/>
            <person name="Song F."/>
        </authorList>
    </citation>
    <scope>NUCLEOTIDE SEQUENCE</scope>
    <source>
        <strain evidence="3">Cailab_2023a</strain>
    </source>
</reference>
<dbReference type="AlphaFoldDB" id="A0AAW2HKI1"/>
<gene>
    <name evidence="3" type="ORF">PYX00_007761</name>
</gene>
<feature type="transmembrane region" description="Helical" evidence="1">
    <location>
        <begin position="132"/>
        <end position="154"/>
    </location>
</feature>
<dbReference type="EMBL" id="JARGDH010000004">
    <property type="protein sequence ID" value="KAL0270297.1"/>
    <property type="molecule type" value="Genomic_DNA"/>
</dbReference>
<organism evidence="3">
    <name type="scientific">Menopon gallinae</name>
    <name type="common">poultry shaft louse</name>
    <dbReference type="NCBI Taxonomy" id="328185"/>
    <lineage>
        <taxon>Eukaryota</taxon>
        <taxon>Metazoa</taxon>
        <taxon>Ecdysozoa</taxon>
        <taxon>Arthropoda</taxon>
        <taxon>Hexapoda</taxon>
        <taxon>Insecta</taxon>
        <taxon>Pterygota</taxon>
        <taxon>Neoptera</taxon>
        <taxon>Paraneoptera</taxon>
        <taxon>Psocodea</taxon>
        <taxon>Troctomorpha</taxon>
        <taxon>Phthiraptera</taxon>
        <taxon>Amblycera</taxon>
        <taxon>Menoponidae</taxon>
        <taxon>Menopon</taxon>
    </lineage>
</organism>
<sequence>MCWASNSAGEQIEPCVFHIIAAGHPDSPFNCTILNQTTMSLEVECIEGFDGGQPQWFLLEVRDGQTGQLEANISNKFPVFSVNHLSPGQVLKLVVVAVNNKGRSESVFLEGYTLKVAEKQTGIPVTLDIAPVLGYLIGGCILLSVMAAVAAIAWKRSRVKSPDRPIALPLKEKVALPLRSDVDDLYEMDDKNPDVVPCNKDSDYQLLSEATTPGLQNRSSDASDDHFKRNNISRNGGIHENFKLCDNRVVNNKIVHSPNEVTYAELCMSLPGSTENKMKPPPNLGAQIHRSQDEPTIYAQIDHSLRPTPDGSLRSPMTPVSMTPKEIVTVRTPLMGHQQESCV</sequence>